<gene>
    <name evidence="1" type="ORF">FHR36_007170</name>
</gene>
<organism evidence="1 2">
    <name type="scientific">Kitasatospora paracochleata</name>
    <dbReference type="NCBI Taxonomy" id="58354"/>
    <lineage>
        <taxon>Bacteria</taxon>
        <taxon>Bacillati</taxon>
        <taxon>Actinomycetota</taxon>
        <taxon>Actinomycetes</taxon>
        <taxon>Kitasatosporales</taxon>
        <taxon>Streptomycetaceae</taxon>
        <taxon>Kitasatospora</taxon>
    </lineage>
</organism>
<dbReference type="RefSeq" id="WP_253804291.1">
    <property type="nucleotide sequence ID" value="NZ_BAAAUB010000101.1"/>
</dbReference>
<name>A0ABT1J948_9ACTN</name>
<dbReference type="Proteomes" id="UP001206483">
    <property type="component" value="Unassembled WGS sequence"/>
</dbReference>
<proteinExistence type="predicted"/>
<comment type="caution">
    <text evidence="1">The sequence shown here is derived from an EMBL/GenBank/DDBJ whole genome shotgun (WGS) entry which is preliminary data.</text>
</comment>
<accession>A0ABT1J948</accession>
<reference evidence="1 2" key="1">
    <citation type="submission" date="2022-06" db="EMBL/GenBank/DDBJ databases">
        <title>Sequencing the genomes of 1000 actinobacteria strains.</title>
        <authorList>
            <person name="Klenk H.-P."/>
        </authorList>
    </citation>
    <scope>NUCLEOTIDE SEQUENCE [LARGE SCALE GENOMIC DNA]</scope>
    <source>
        <strain evidence="1 2">DSM 41656</strain>
    </source>
</reference>
<evidence type="ECO:0000313" key="1">
    <source>
        <dbReference type="EMBL" id="MCP2313971.1"/>
    </source>
</evidence>
<keyword evidence="2" id="KW-1185">Reference proteome</keyword>
<sequence>MTIVVETAVACAIAWALRKARRVGDRADIEVDYALDSAMDRVHQVVVDRLGPGGDVERLELEAAFAHQRNPEQAEQTLAAGLTRHSIETVLTQAVNTDEVFAARLESAVAEYRDAASKASPEAFGAYGVTVGGNLQIKADQGAVAGAVIHVQGNLNLGNAPRPDLDGR</sequence>
<protein>
    <submittedName>
        <fullName evidence="1">Uncharacterized protein</fullName>
    </submittedName>
</protein>
<dbReference type="EMBL" id="JAMZDX010000008">
    <property type="protein sequence ID" value="MCP2313971.1"/>
    <property type="molecule type" value="Genomic_DNA"/>
</dbReference>
<evidence type="ECO:0000313" key="2">
    <source>
        <dbReference type="Proteomes" id="UP001206483"/>
    </source>
</evidence>